<name>A0A2A2SI78_9SPHN</name>
<accession>A0A2A2SI78</accession>
<protein>
    <submittedName>
        <fullName evidence="1">Uncharacterized protein</fullName>
    </submittedName>
</protein>
<keyword evidence="2" id="KW-1185">Reference proteome</keyword>
<organism evidence="1 2">
    <name type="scientific">Sphingomonas lenta</name>
    <dbReference type="NCBI Taxonomy" id="1141887"/>
    <lineage>
        <taxon>Bacteria</taxon>
        <taxon>Pseudomonadati</taxon>
        <taxon>Pseudomonadota</taxon>
        <taxon>Alphaproteobacteria</taxon>
        <taxon>Sphingomonadales</taxon>
        <taxon>Sphingomonadaceae</taxon>
        <taxon>Sphingomonas</taxon>
    </lineage>
</organism>
<dbReference type="AlphaFoldDB" id="A0A2A2SI78"/>
<dbReference type="RefSeq" id="WP_095997424.1">
    <property type="nucleotide sequence ID" value="NZ_NSLI01000002.1"/>
</dbReference>
<dbReference type="EMBL" id="NSLI01000002">
    <property type="protein sequence ID" value="PAX08925.1"/>
    <property type="molecule type" value="Genomic_DNA"/>
</dbReference>
<evidence type="ECO:0000313" key="1">
    <source>
        <dbReference type="EMBL" id="PAX08925.1"/>
    </source>
</evidence>
<dbReference type="Proteomes" id="UP000218151">
    <property type="component" value="Unassembled WGS sequence"/>
</dbReference>
<evidence type="ECO:0000313" key="2">
    <source>
        <dbReference type="Proteomes" id="UP000218151"/>
    </source>
</evidence>
<reference evidence="2" key="1">
    <citation type="submission" date="2017-09" db="EMBL/GenBank/DDBJ databases">
        <authorList>
            <person name="Feng G."/>
            <person name="Zhu H."/>
        </authorList>
    </citation>
    <scope>NUCLEOTIDE SEQUENCE [LARGE SCALE GENOMIC DNA]</scope>
    <source>
        <strain evidence="2">1PNM-20</strain>
    </source>
</reference>
<gene>
    <name evidence="1" type="ORF">CKY28_06120</name>
</gene>
<proteinExistence type="predicted"/>
<comment type="caution">
    <text evidence="1">The sequence shown here is derived from an EMBL/GenBank/DDBJ whole genome shotgun (WGS) entry which is preliminary data.</text>
</comment>
<sequence>MPDDIVPAYPGSAASAWQILNLAHEFRGSCLHLMARSHGSEPHQLAPARVLAIHAIELYLNALMLDAGETPQAVRGLQHDLGARAKRAGECGLVLRQRTADHLHRLTSGREYLTVRYGPELSGTLSQLNRLTATLEEVAQKVTQLVNRRIEARFASRVSA</sequence>
<dbReference type="OrthoDB" id="7854481at2"/>